<reference evidence="3" key="1">
    <citation type="submission" date="2021-01" db="EMBL/GenBank/DDBJ databases">
        <title>Whole genome shotgun sequence of Rugosimonospora africana NBRC 104875.</title>
        <authorList>
            <person name="Komaki H."/>
            <person name="Tamura T."/>
        </authorList>
    </citation>
    <scope>NUCLEOTIDE SEQUENCE</scope>
    <source>
        <strain evidence="3">NBRC 104875</strain>
    </source>
</reference>
<accession>A0A8J3R429</accession>
<evidence type="ECO:0000256" key="1">
    <source>
        <dbReference type="SAM" id="Phobius"/>
    </source>
</evidence>
<dbReference type="Proteomes" id="UP000642748">
    <property type="component" value="Unassembled WGS sequence"/>
</dbReference>
<feature type="domain" description="Type VII secretion system protein EccE" evidence="2">
    <location>
        <begin position="219"/>
        <end position="319"/>
    </location>
</feature>
<keyword evidence="1" id="KW-0472">Membrane</keyword>
<evidence type="ECO:0000313" key="3">
    <source>
        <dbReference type="EMBL" id="GIH21323.1"/>
    </source>
</evidence>
<evidence type="ECO:0000313" key="4">
    <source>
        <dbReference type="Proteomes" id="UP000642748"/>
    </source>
</evidence>
<name>A0A8J3R429_9ACTN</name>
<evidence type="ECO:0000259" key="2">
    <source>
        <dbReference type="Pfam" id="PF11203"/>
    </source>
</evidence>
<sequence>MTGSPVHIRATARVGADAPKRTGPATLLPRRRPGHLGSLHVVQLLLAEAAIVAILVAFGRNLVVLVVAVALGLLVLVVSLGRQQGRWWLERRVMTWQFQRRRRSRPPSLPEDARLSALQWLAPGLVVDDLAAPDGSQIGVGRDDAGWFAVATLSSSAPMRDDARPPLPLDTLVSALAEADQPGAVVQVVTHSIPAPAHQDTSGQSYRELLHRYGPVGVPVDRVTWFAVRLDAQALAELGADLPEQTAQAPTVVAALLRRLVKALRREGIAAQPLDREGLLDALARSCDLAPPDGSTPVRPREDWNVWYSGRLAHRSYWIRDWPSVAQATALLDWLSTAPAALTSVALVLAPQGGDDVDIRCLTRVAAVPEQLASVCQAVVRGAKLAHAGLFELGGEQGPAAYATAPTGGGPR</sequence>
<gene>
    <name evidence="3" type="ORF">Raf01_94950</name>
</gene>
<dbReference type="Pfam" id="PF11203">
    <property type="entry name" value="EccE"/>
    <property type="match status" value="1"/>
</dbReference>
<protein>
    <recommendedName>
        <fullName evidence="2">Type VII secretion system protein EccE domain-containing protein</fullName>
    </recommendedName>
</protein>
<dbReference type="AlphaFoldDB" id="A0A8J3R429"/>
<proteinExistence type="predicted"/>
<keyword evidence="1" id="KW-0812">Transmembrane</keyword>
<comment type="caution">
    <text evidence="3">The sequence shown here is derived from an EMBL/GenBank/DDBJ whole genome shotgun (WGS) entry which is preliminary data.</text>
</comment>
<dbReference type="EMBL" id="BONZ01000124">
    <property type="protein sequence ID" value="GIH21323.1"/>
    <property type="molecule type" value="Genomic_DNA"/>
</dbReference>
<organism evidence="3 4">
    <name type="scientific">Rugosimonospora africana</name>
    <dbReference type="NCBI Taxonomy" id="556532"/>
    <lineage>
        <taxon>Bacteria</taxon>
        <taxon>Bacillati</taxon>
        <taxon>Actinomycetota</taxon>
        <taxon>Actinomycetes</taxon>
        <taxon>Micromonosporales</taxon>
        <taxon>Micromonosporaceae</taxon>
        <taxon>Rugosimonospora</taxon>
    </lineage>
</organism>
<dbReference type="InterPro" id="IPR050051">
    <property type="entry name" value="EccE_dom"/>
</dbReference>
<dbReference type="RefSeq" id="WP_203924707.1">
    <property type="nucleotide sequence ID" value="NZ_BONZ01000124.1"/>
</dbReference>
<feature type="transmembrane region" description="Helical" evidence="1">
    <location>
        <begin position="36"/>
        <end position="56"/>
    </location>
</feature>
<feature type="transmembrane region" description="Helical" evidence="1">
    <location>
        <begin position="62"/>
        <end position="81"/>
    </location>
</feature>
<keyword evidence="1" id="KW-1133">Transmembrane helix</keyword>
<keyword evidence="4" id="KW-1185">Reference proteome</keyword>